<organism evidence="9 10">
    <name type="scientific">Microcystis aeruginosa NIES-298</name>
    <dbReference type="NCBI Taxonomy" id="449468"/>
    <lineage>
        <taxon>Bacteria</taxon>
        <taxon>Bacillati</taxon>
        <taxon>Cyanobacteriota</taxon>
        <taxon>Cyanophyceae</taxon>
        <taxon>Oscillatoriophycideae</taxon>
        <taxon>Chroococcales</taxon>
        <taxon>Microcystaceae</taxon>
        <taxon>Microcystis</taxon>
    </lineage>
</organism>
<dbReference type="EMBL" id="BEYQ01000015">
    <property type="protein sequence ID" value="GBD54816.1"/>
    <property type="molecule type" value="Genomic_DNA"/>
</dbReference>
<dbReference type="Pfam" id="PF16916">
    <property type="entry name" value="ZT_dimer"/>
    <property type="match status" value="1"/>
</dbReference>
<protein>
    <submittedName>
        <fullName evidence="9">Cation efflux system protein</fullName>
    </submittedName>
</protein>
<dbReference type="InterPro" id="IPR036837">
    <property type="entry name" value="Cation_efflux_CTD_sf"/>
</dbReference>
<evidence type="ECO:0000259" key="7">
    <source>
        <dbReference type="Pfam" id="PF01545"/>
    </source>
</evidence>
<dbReference type="PANTHER" id="PTHR43840:SF15">
    <property type="entry name" value="MITOCHONDRIAL METAL TRANSPORTER 1-RELATED"/>
    <property type="match status" value="1"/>
</dbReference>
<dbReference type="GO" id="GO:0015086">
    <property type="term" value="F:cadmium ion transmembrane transporter activity"/>
    <property type="evidence" value="ECO:0007669"/>
    <property type="project" value="TreeGrafter"/>
</dbReference>
<dbReference type="PANTHER" id="PTHR43840">
    <property type="entry name" value="MITOCHONDRIAL METAL TRANSPORTER 1-RELATED"/>
    <property type="match status" value="1"/>
</dbReference>
<dbReference type="InterPro" id="IPR050291">
    <property type="entry name" value="CDF_Transporter"/>
</dbReference>
<dbReference type="Gene3D" id="1.20.1510.10">
    <property type="entry name" value="Cation efflux protein transmembrane domain"/>
    <property type="match status" value="1"/>
</dbReference>
<comment type="subcellular location">
    <subcellularLocation>
        <location evidence="1">Membrane</location>
        <topology evidence="1">Multi-pass membrane protein</topology>
    </subcellularLocation>
</comment>
<keyword evidence="4" id="KW-0812">Transmembrane</keyword>
<evidence type="ECO:0000256" key="5">
    <source>
        <dbReference type="ARBA" id="ARBA00022989"/>
    </source>
</evidence>
<dbReference type="Proteomes" id="UP000236321">
    <property type="component" value="Unassembled WGS sequence"/>
</dbReference>
<evidence type="ECO:0000313" key="10">
    <source>
        <dbReference type="Proteomes" id="UP000236321"/>
    </source>
</evidence>
<evidence type="ECO:0000256" key="4">
    <source>
        <dbReference type="ARBA" id="ARBA00022692"/>
    </source>
</evidence>
<evidence type="ECO:0000256" key="1">
    <source>
        <dbReference type="ARBA" id="ARBA00004141"/>
    </source>
</evidence>
<dbReference type="InterPro" id="IPR002524">
    <property type="entry name" value="Cation_efflux"/>
</dbReference>
<evidence type="ECO:0000259" key="8">
    <source>
        <dbReference type="Pfam" id="PF16916"/>
    </source>
</evidence>
<dbReference type="RefSeq" id="WP_103113159.1">
    <property type="nucleotide sequence ID" value="NZ_BEIU01000011.1"/>
</dbReference>
<dbReference type="NCBIfam" id="TIGR01297">
    <property type="entry name" value="CDF"/>
    <property type="match status" value="1"/>
</dbReference>
<feature type="domain" description="Cation efflux protein transmembrane" evidence="7">
    <location>
        <begin position="15"/>
        <end position="216"/>
    </location>
</feature>
<keyword evidence="5" id="KW-1133">Transmembrane helix</keyword>
<dbReference type="Pfam" id="PF01545">
    <property type="entry name" value="Cation_efflux"/>
    <property type="match status" value="1"/>
</dbReference>
<comment type="similarity">
    <text evidence="2">Belongs to the cation diffusion facilitator (CDF) transporter (TC 2.A.4) family.</text>
</comment>
<evidence type="ECO:0000313" key="9">
    <source>
        <dbReference type="EMBL" id="GBD54816.1"/>
    </source>
</evidence>
<comment type="caution">
    <text evidence="9">The sequence shown here is derived from an EMBL/GenBank/DDBJ whole genome shotgun (WGS) entry which is preliminary data.</text>
</comment>
<dbReference type="GO" id="GO:0005886">
    <property type="term" value="C:plasma membrane"/>
    <property type="evidence" value="ECO:0007669"/>
    <property type="project" value="TreeGrafter"/>
</dbReference>
<reference evidence="10" key="1">
    <citation type="submission" date="2017-12" db="EMBL/GenBank/DDBJ databases">
        <title>Improved Draft Genome Sequence of Microcystis aeruginosa NIES-298, a Microcystin-Producing Cyanobacterium from Lake Kasumigaura, Japan.</title>
        <authorList>
            <person name="Yamaguchi H."/>
            <person name="Suzuki S."/>
            <person name="Kawachi M."/>
        </authorList>
    </citation>
    <scope>NUCLEOTIDE SEQUENCE [LARGE SCALE GENOMIC DNA]</scope>
    <source>
        <strain evidence="10">NIES-298</strain>
    </source>
</reference>
<dbReference type="AlphaFoldDB" id="A0A2H6BXC2"/>
<proteinExistence type="inferred from homology"/>
<dbReference type="GO" id="GO:0006882">
    <property type="term" value="P:intracellular zinc ion homeostasis"/>
    <property type="evidence" value="ECO:0007669"/>
    <property type="project" value="TreeGrafter"/>
</dbReference>
<dbReference type="Gene3D" id="3.30.70.1350">
    <property type="entry name" value="Cation efflux protein, cytoplasmic domain"/>
    <property type="match status" value="1"/>
</dbReference>
<feature type="domain" description="Cation efflux protein cytoplasmic" evidence="8">
    <location>
        <begin position="225"/>
        <end position="294"/>
    </location>
</feature>
<dbReference type="GO" id="GO:0015093">
    <property type="term" value="F:ferrous iron transmembrane transporter activity"/>
    <property type="evidence" value="ECO:0007669"/>
    <property type="project" value="TreeGrafter"/>
</dbReference>
<name>A0A2H6BXC2_MICAE</name>
<evidence type="ECO:0000256" key="2">
    <source>
        <dbReference type="ARBA" id="ARBA00008114"/>
    </source>
</evidence>
<dbReference type="SUPFAM" id="SSF160240">
    <property type="entry name" value="Cation efflux protein cytoplasmic domain-like"/>
    <property type="match status" value="1"/>
</dbReference>
<dbReference type="InterPro" id="IPR058533">
    <property type="entry name" value="Cation_efflux_TM"/>
</dbReference>
<accession>A0A2H6BXC2</accession>
<evidence type="ECO:0000256" key="6">
    <source>
        <dbReference type="ARBA" id="ARBA00023136"/>
    </source>
</evidence>
<dbReference type="InterPro" id="IPR027469">
    <property type="entry name" value="Cation_efflux_TMD_sf"/>
</dbReference>
<evidence type="ECO:0000256" key="3">
    <source>
        <dbReference type="ARBA" id="ARBA00022448"/>
    </source>
</evidence>
<sequence length="308" mass="33673">MAVLKDNRATVQKVLWITLLLNILVMAIKAGVGLRISSLSLQADALHSVTDSANNVLGLVAMRFSSPYPDRDHPYGHLKYEAIGALAIAAFLGIACFEILQGAIMRIIKGGKPVEIAGPELWLLIIVLGVNIFVTYYERSVGQRVGSAILIADARHTMSDVWVTITVLLGLVGVWVGNTANIPQLQWLDVILSFPVAFLVFSSGWKVLKENLPLLVDEMAIAPEVIHQIVLEVPGVLNCHAIASRGVVGRQVFIEMHLIVSAQDVETAHAITEAVEARLSQQFSPVRILIHVEPPDYHSDKITFDEEV</sequence>
<dbReference type="GO" id="GO:0015341">
    <property type="term" value="F:zinc efflux antiporter activity"/>
    <property type="evidence" value="ECO:0007669"/>
    <property type="project" value="TreeGrafter"/>
</dbReference>
<dbReference type="InterPro" id="IPR027470">
    <property type="entry name" value="Cation_efflux_CTD"/>
</dbReference>
<keyword evidence="3" id="KW-0813">Transport</keyword>
<keyword evidence="6" id="KW-0472">Membrane</keyword>
<gene>
    <name evidence="9" type="ORF">BGM30_39090</name>
</gene>
<dbReference type="SUPFAM" id="SSF161111">
    <property type="entry name" value="Cation efflux protein transmembrane domain-like"/>
    <property type="match status" value="1"/>
</dbReference>